<sequence>MKIVFLETDTLGDDVDLSPFDQLGEVLKYPCSDPSLDAKRIDDADIIIVNKVPMNEKTLGNADKLKLICITGTGTNIVDFDYTKRRNIAVANVKSYSTKSVVQHTFALFFYLYEKLSYYDHFVKSGEYIRSDVFSHFVMKFHELSGKTWGIVGLGEIGRGVAEVAKLFGCKIIYYSTSGKNDNSNYEKVDLDTLLRTSDIVSIHAPLNSDTRDLIGETELKKMKKSAVLLNLGRGPIINELALTKALKEDTIAAAGLDVISVEPMAADNPLMEIQDSTKLIITPHIAWATVEARQRVVEEVYQNIIAFNKGEKRNIVNM</sequence>
<dbReference type="Pfam" id="PF02826">
    <property type="entry name" value="2-Hacid_dh_C"/>
    <property type="match status" value="1"/>
</dbReference>
<dbReference type="SUPFAM" id="SSF52283">
    <property type="entry name" value="Formate/glycerate dehydrogenase catalytic domain-like"/>
    <property type="match status" value="1"/>
</dbReference>
<evidence type="ECO:0000313" key="8">
    <source>
        <dbReference type="Proteomes" id="UP000623269"/>
    </source>
</evidence>
<organism evidence="7 8">
    <name type="scientific">Mobilitalea sibirica</name>
    <dbReference type="NCBI Taxonomy" id="1462919"/>
    <lineage>
        <taxon>Bacteria</taxon>
        <taxon>Bacillati</taxon>
        <taxon>Bacillota</taxon>
        <taxon>Clostridia</taxon>
        <taxon>Lachnospirales</taxon>
        <taxon>Lachnospiraceae</taxon>
        <taxon>Mobilitalea</taxon>
    </lineage>
</organism>
<evidence type="ECO:0000256" key="4">
    <source>
        <dbReference type="RuleBase" id="RU003719"/>
    </source>
</evidence>
<dbReference type="PANTHER" id="PTHR43761:SF1">
    <property type="entry name" value="D-ISOMER SPECIFIC 2-HYDROXYACID DEHYDROGENASE CATALYTIC DOMAIN-CONTAINING PROTEIN-RELATED"/>
    <property type="match status" value="1"/>
</dbReference>
<dbReference type="SUPFAM" id="SSF51735">
    <property type="entry name" value="NAD(P)-binding Rossmann-fold domains"/>
    <property type="match status" value="1"/>
</dbReference>
<evidence type="ECO:0000256" key="1">
    <source>
        <dbReference type="ARBA" id="ARBA00005854"/>
    </source>
</evidence>
<comment type="similarity">
    <text evidence="1 4">Belongs to the D-isomer specific 2-hydroxyacid dehydrogenase family.</text>
</comment>
<protein>
    <submittedName>
        <fullName evidence="7">D-2-hydroxyacid dehydrogenase</fullName>
    </submittedName>
</protein>
<feature type="domain" description="D-isomer specific 2-hydroxyacid dehydrogenase catalytic" evidence="5">
    <location>
        <begin position="30"/>
        <end position="318"/>
    </location>
</feature>
<evidence type="ECO:0000256" key="3">
    <source>
        <dbReference type="ARBA" id="ARBA00023027"/>
    </source>
</evidence>
<dbReference type="RefSeq" id="WP_197662449.1">
    <property type="nucleotide sequence ID" value="NZ_JAEAGR010000018.1"/>
</dbReference>
<dbReference type="Proteomes" id="UP000623269">
    <property type="component" value="Unassembled WGS sequence"/>
</dbReference>
<dbReference type="PROSITE" id="PS00671">
    <property type="entry name" value="D_2_HYDROXYACID_DH_3"/>
    <property type="match status" value="1"/>
</dbReference>
<dbReference type="GO" id="GO:0051287">
    <property type="term" value="F:NAD binding"/>
    <property type="evidence" value="ECO:0007669"/>
    <property type="project" value="InterPro"/>
</dbReference>
<dbReference type="EMBL" id="JAEAGR010000018">
    <property type="protein sequence ID" value="MBH1942195.1"/>
    <property type="molecule type" value="Genomic_DNA"/>
</dbReference>
<dbReference type="InterPro" id="IPR006140">
    <property type="entry name" value="D-isomer_DH_NAD-bd"/>
</dbReference>
<evidence type="ECO:0000313" key="7">
    <source>
        <dbReference type="EMBL" id="MBH1942195.1"/>
    </source>
</evidence>
<dbReference type="GO" id="GO:0016616">
    <property type="term" value="F:oxidoreductase activity, acting on the CH-OH group of donors, NAD or NADP as acceptor"/>
    <property type="evidence" value="ECO:0007669"/>
    <property type="project" value="InterPro"/>
</dbReference>
<dbReference type="CDD" id="cd12162">
    <property type="entry name" value="2-Hacid_dh_4"/>
    <property type="match status" value="1"/>
</dbReference>
<comment type="caution">
    <text evidence="7">The sequence shown here is derived from an EMBL/GenBank/DDBJ whole genome shotgun (WGS) entry which is preliminary data.</text>
</comment>
<keyword evidence="8" id="KW-1185">Reference proteome</keyword>
<dbReference type="NCBIfam" id="NF006263">
    <property type="entry name" value="PRK08410.1"/>
    <property type="match status" value="1"/>
</dbReference>
<feature type="domain" description="D-isomer specific 2-hydroxyacid dehydrogenase NAD-binding" evidence="6">
    <location>
        <begin position="107"/>
        <end position="287"/>
    </location>
</feature>
<dbReference type="PANTHER" id="PTHR43761">
    <property type="entry name" value="D-ISOMER SPECIFIC 2-HYDROXYACID DEHYDROGENASE FAMILY PROTEIN (AFU_ORTHOLOGUE AFUA_1G13630)"/>
    <property type="match status" value="1"/>
</dbReference>
<reference evidence="7" key="1">
    <citation type="submission" date="2020-12" db="EMBL/GenBank/DDBJ databases">
        <title>M. sibirica DSM 26468T genome.</title>
        <authorList>
            <person name="Thieme N."/>
            <person name="Rettenmaier R."/>
            <person name="Zverlov V."/>
            <person name="Liebl W."/>
        </authorList>
    </citation>
    <scope>NUCLEOTIDE SEQUENCE</scope>
    <source>
        <strain evidence="7">DSM 26468</strain>
    </source>
</reference>
<dbReference type="Gene3D" id="3.40.50.720">
    <property type="entry name" value="NAD(P)-binding Rossmann-like Domain"/>
    <property type="match status" value="2"/>
</dbReference>
<dbReference type="InterPro" id="IPR006139">
    <property type="entry name" value="D-isomer_2_OHA_DH_cat_dom"/>
</dbReference>
<dbReference type="InterPro" id="IPR029753">
    <property type="entry name" value="D-isomer_DH_CS"/>
</dbReference>
<proteinExistence type="inferred from homology"/>
<evidence type="ECO:0000259" key="6">
    <source>
        <dbReference type="Pfam" id="PF02826"/>
    </source>
</evidence>
<evidence type="ECO:0000259" key="5">
    <source>
        <dbReference type="Pfam" id="PF00389"/>
    </source>
</evidence>
<accession>A0A8J7H4E2</accession>
<dbReference type="AlphaFoldDB" id="A0A8J7H4E2"/>
<evidence type="ECO:0000256" key="2">
    <source>
        <dbReference type="ARBA" id="ARBA00023002"/>
    </source>
</evidence>
<dbReference type="InterPro" id="IPR050418">
    <property type="entry name" value="D-iso_2-hydroxyacid_DH_PdxB"/>
</dbReference>
<keyword evidence="2 4" id="KW-0560">Oxidoreductase</keyword>
<dbReference type="InterPro" id="IPR036291">
    <property type="entry name" value="NAD(P)-bd_dom_sf"/>
</dbReference>
<name>A0A8J7H4E2_9FIRM</name>
<keyword evidence="3" id="KW-0520">NAD</keyword>
<dbReference type="Pfam" id="PF00389">
    <property type="entry name" value="2-Hacid_dh"/>
    <property type="match status" value="1"/>
</dbReference>
<gene>
    <name evidence="7" type="ORF">I5677_14945</name>
</gene>
<dbReference type="PROSITE" id="PS00670">
    <property type="entry name" value="D_2_HYDROXYACID_DH_2"/>
    <property type="match status" value="1"/>
</dbReference>